<gene>
    <name evidence="3" type="ORF">MNVI_41470</name>
</gene>
<sequence>MDTVLGLSMTPTIVGWVLVDGHDADGTILDHDDFPVHTGGGMRAIDTAEKVAAAVFRAQDLAATLDRRVHVIGVTWSDDAAAEAALLLESLTGAGFDNVVPVRSAQAAENLARGLAAVIGYHKTVVCVIEGDSTTVVMVSVSGEKTRTAVKQVGGGADGLIHWLTTMFNRRSWHPRGVVVVGSDAELDSVSWQLEEALPVPVFAQNAAHLALARGAALASAQSTEFTDAHAIGSPPPSDPPQQLRSRPPSYAGALTALVAGALTFVTSVSLAVGLRVVPDKAARPVDRVAHSSSTSHVAQAPAAPPAQVVTPVVQAQPTVHAAPPPPHPSVTSPTAQPTAEPHSLPEPAPTGPPADLPAPLPPPPPPAGPPAEQPPPPPPNPHPLLTRVLEHIHGHHDPAPDEPAPGQVPPPNGATPPP</sequence>
<feature type="compositionally biased region" description="Basic and acidic residues" evidence="1">
    <location>
        <begin position="389"/>
        <end position="400"/>
    </location>
</feature>
<feature type="region of interest" description="Disordered" evidence="1">
    <location>
        <begin position="227"/>
        <end position="249"/>
    </location>
</feature>
<feature type="compositionally biased region" description="Pro residues" evidence="1">
    <location>
        <begin position="345"/>
        <end position="383"/>
    </location>
</feature>
<evidence type="ECO:0000313" key="3">
    <source>
        <dbReference type="EMBL" id="BBY08829.1"/>
    </source>
</evidence>
<dbReference type="Pfam" id="PF23717">
    <property type="entry name" value="DUF7159"/>
    <property type="match status" value="1"/>
</dbReference>
<dbReference type="InterPro" id="IPR055583">
    <property type="entry name" value="DUF7159"/>
</dbReference>
<evidence type="ECO:0000256" key="1">
    <source>
        <dbReference type="SAM" id="MobiDB-lite"/>
    </source>
</evidence>
<feature type="compositionally biased region" description="Low complexity" evidence="1">
    <location>
        <begin position="298"/>
        <end position="322"/>
    </location>
</feature>
<accession>A0A7I7PJX1</accession>
<dbReference type="AlphaFoldDB" id="A0A7I7PJX1"/>
<feature type="region of interest" description="Disordered" evidence="1">
    <location>
        <begin position="288"/>
        <end position="419"/>
    </location>
</feature>
<feature type="domain" description="DUF7159" evidence="2">
    <location>
        <begin position="2"/>
        <end position="230"/>
    </location>
</feature>
<evidence type="ECO:0000313" key="4">
    <source>
        <dbReference type="Proteomes" id="UP000466894"/>
    </source>
</evidence>
<evidence type="ECO:0000259" key="2">
    <source>
        <dbReference type="Pfam" id="PF23717"/>
    </source>
</evidence>
<dbReference type="RefSeq" id="WP_163748183.1">
    <property type="nucleotide sequence ID" value="NZ_AP022583.1"/>
</dbReference>
<dbReference type="Proteomes" id="UP000466894">
    <property type="component" value="Chromosome"/>
</dbReference>
<dbReference type="EMBL" id="AP022583">
    <property type="protein sequence ID" value="BBY08829.1"/>
    <property type="molecule type" value="Genomic_DNA"/>
</dbReference>
<dbReference type="KEGG" id="mnv:MNVI_41470"/>
<protein>
    <recommendedName>
        <fullName evidence="2">DUF7159 domain-containing protein</fullName>
    </recommendedName>
</protein>
<proteinExistence type="predicted"/>
<feature type="compositionally biased region" description="Pro residues" evidence="1">
    <location>
        <begin position="402"/>
        <end position="419"/>
    </location>
</feature>
<name>A0A7I7PJX1_9MYCO</name>
<organism evidence="3 4">
    <name type="scientific">Mycobacterium noviomagense</name>
    <dbReference type="NCBI Taxonomy" id="459858"/>
    <lineage>
        <taxon>Bacteria</taxon>
        <taxon>Bacillati</taxon>
        <taxon>Actinomycetota</taxon>
        <taxon>Actinomycetes</taxon>
        <taxon>Mycobacteriales</taxon>
        <taxon>Mycobacteriaceae</taxon>
        <taxon>Mycobacterium</taxon>
    </lineage>
</organism>
<reference evidence="3 4" key="1">
    <citation type="journal article" date="2019" name="Emerg. Microbes Infect.">
        <title>Comprehensive subspecies identification of 175 nontuberculous mycobacteria species based on 7547 genomic profiles.</title>
        <authorList>
            <person name="Matsumoto Y."/>
            <person name="Kinjo T."/>
            <person name="Motooka D."/>
            <person name="Nabeya D."/>
            <person name="Jung N."/>
            <person name="Uechi K."/>
            <person name="Horii T."/>
            <person name="Iida T."/>
            <person name="Fujita J."/>
            <person name="Nakamura S."/>
        </authorList>
    </citation>
    <scope>NUCLEOTIDE SEQUENCE [LARGE SCALE GENOMIC DNA]</scope>
    <source>
        <strain evidence="3 4">JCM 16367</strain>
    </source>
</reference>